<feature type="domain" description="Calpain catalytic" evidence="9">
    <location>
        <begin position="818"/>
        <end position="1167"/>
    </location>
</feature>
<dbReference type="GO" id="GO:0004198">
    <property type="term" value="F:calcium-dependent cysteine-type endopeptidase activity"/>
    <property type="evidence" value="ECO:0007669"/>
    <property type="project" value="InterPro"/>
</dbReference>
<protein>
    <recommendedName>
        <fullName evidence="9">Calpain catalytic domain-containing protein</fullName>
    </recommendedName>
</protein>
<feature type="transmembrane region" description="Helical" evidence="8">
    <location>
        <begin position="773"/>
        <end position="796"/>
    </location>
</feature>
<reference evidence="10" key="1">
    <citation type="submission" date="2021-05" db="EMBL/GenBank/DDBJ databases">
        <title>The genome of the haptophyte Pavlova lutheri (Diacronema luteri, Pavlovales) - a model for lipid biosynthesis in eukaryotic algae.</title>
        <authorList>
            <person name="Hulatt C.J."/>
            <person name="Posewitz M.C."/>
        </authorList>
    </citation>
    <scope>NUCLEOTIDE SEQUENCE</scope>
    <source>
        <strain evidence="10">NIVA-4/92</strain>
    </source>
</reference>
<proteinExistence type="inferred from homology"/>
<feature type="active site" evidence="5 6">
    <location>
        <position position="1071"/>
    </location>
</feature>
<feature type="transmembrane region" description="Helical" evidence="8">
    <location>
        <begin position="391"/>
        <end position="414"/>
    </location>
</feature>
<dbReference type="Proteomes" id="UP000751190">
    <property type="component" value="Unassembled WGS sequence"/>
</dbReference>
<feature type="transmembrane region" description="Helical" evidence="8">
    <location>
        <begin position="56"/>
        <end position="75"/>
    </location>
</feature>
<feature type="active site" evidence="5 6">
    <location>
        <position position="887"/>
    </location>
</feature>
<dbReference type="InterPro" id="IPR038765">
    <property type="entry name" value="Papain-like_cys_pep_sf"/>
</dbReference>
<dbReference type="Gene3D" id="3.90.70.10">
    <property type="entry name" value="Cysteine proteinases"/>
    <property type="match status" value="1"/>
</dbReference>
<organism evidence="10 11">
    <name type="scientific">Diacronema lutheri</name>
    <name type="common">Unicellular marine alga</name>
    <name type="synonym">Monochrysis lutheri</name>
    <dbReference type="NCBI Taxonomy" id="2081491"/>
    <lineage>
        <taxon>Eukaryota</taxon>
        <taxon>Haptista</taxon>
        <taxon>Haptophyta</taxon>
        <taxon>Pavlovophyceae</taxon>
        <taxon>Pavlovales</taxon>
        <taxon>Pavlovaceae</taxon>
        <taxon>Diacronema</taxon>
    </lineage>
</organism>
<keyword evidence="4 6" id="KW-0788">Thiol protease</keyword>
<dbReference type="SUPFAM" id="SSF54001">
    <property type="entry name" value="Cysteine proteinases"/>
    <property type="match status" value="1"/>
</dbReference>
<evidence type="ECO:0000256" key="8">
    <source>
        <dbReference type="SAM" id="Phobius"/>
    </source>
</evidence>
<keyword evidence="2 6" id="KW-0645">Protease</keyword>
<evidence type="ECO:0000313" key="10">
    <source>
        <dbReference type="EMBL" id="KAG8464683.1"/>
    </source>
</evidence>
<feature type="compositionally biased region" description="Low complexity" evidence="7">
    <location>
        <begin position="155"/>
        <end position="166"/>
    </location>
</feature>
<evidence type="ECO:0000256" key="4">
    <source>
        <dbReference type="ARBA" id="ARBA00022807"/>
    </source>
</evidence>
<dbReference type="PANTHER" id="PTHR10183">
    <property type="entry name" value="CALPAIN"/>
    <property type="match status" value="1"/>
</dbReference>
<name>A0A8J5XHZ7_DIALT</name>
<dbReference type="PRINTS" id="PR00704">
    <property type="entry name" value="CALPAIN"/>
</dbReference>
<keyword evidence="3 6" id="KW-0378">Hydrolase</keyword>
<comment type="similarity">
    <text evidence="1">Belongs to the peptidase C2 family.</text>
</comment>
<dbReference type="AlphaFoldDB" id="A0A8J5XHZ7"/>
<dbReference type="EMBL" id="JAGTXO010000012">
    <property type="protein sequence ID" value="KAG8464683.1"/>
    <property type="molecule type" value="Genomic_DNA"/>
</dbReference>
<keyword evidence="8" id="KW-0472">Membrane</keyword>
<dbReference type="PROSITE" id="PS50203">
    <property type="entry name" value="CALPAIN_CAT"/>
    <property type="match status" value="1"/>
</dbReference>
<keyword evidence="8" id="KW-0812">Transmembrane</keyword>
<dbReference type="Pfam" id="PF00648">
    <property type="entry name" value="Peptidase_C2"/>
    <property type="match status" value="1"/>
</dbReference>
<feature type="transmembrane region" description="Helical" evidence="8">
    <location>
        <begin position="673"/>
        <end position="694"/>
    </location>
</feature>
<dbReference type="GO" id="GO:0006508">
    <property type="term" value="P:proteolysis"/>
    <property type="evidence" value="ECO:0007669"/>
    <property type="project" value="UniProtKB-KW"/>
</dbReference>
<evidence type="ECO:0000256" key="3">
    <source>
        <dbReference type="ARBA" id="ARBA00022801"/>
    </source>
</evidence>
<evidence type="ECO:0000256" key="1">
    <source>
        <dbReference type="ARBA" id="ARBA00007623"/>
    </source>
</evidence>
<evidence type="ECO:0000313" key="11">
    <source>
        <dbReference type="Proteomes" id="UP000751190"/>
    </source>
</evidence>
<dbReference type="GO" id="GO:0005737">
    <property type="term" value="C:cytoplasm"/>
    <property type="evidence" value="ECO:0007669"/>
    <property type="project" value="TreeGrafter"/>
</dbReference>
<accession>A0A8J5XHZ7</accession>
<keyword evidence="11" id="KW-1185">Reference proteome</keyword>
<dbReference type="CDD" id="cd00044">
    <property type="entry name" value="CysPc"/>
    <property type="match status" value="1"/>
</dbReference>
<dbReference type="PANTHER" id="PTHR10183:SF379">
    <property type="entry name" value="CALPAIN-5"/>
    <property type="match status" value="1"/>
</dbReference>
<feature type="region of interest" description="Disordered" evidence="7">
    <location>
        <begin position="120"/>
        <end position="172"/>
    </location>
</feature>
<feature type="transmembrane region" description="Helical" evidence="8">
    <location>
        <begin position="527"/>
        <end position="546"/>
    </location>
</feature>
<dbReference type="PROSITE" id="PS00139">
    <property type="entry name" value="THIOL_PROTEASE_CYS"/>
    <property type="match status" value="1"/>
</dbReference>
<feature type="region of interest" description="Disordered" evidence="7">
    <location>
        <begin position="1"/>
        <end position="26"/>
    </location>
</feature>
<keyword evidence="8" id="KW-1133">Transmembrane helix</keyword>
<feature type="compositionally biased region" description="Low complexity" evidence="7">
    <location>
        <begin position="120"/>
        <end position="132"/>
    </location>
</feature>
<sequence>MECTPPDAGAGSSSQVPLTGPASGVVRNEPIQPRAECIDNDEPLLAVDRVGRHGPAAMVCALVVATVTFAFALAVPVHIPWQPSLIEHVGSGSGVGAWSTPGAPLFDGARVGGAPAEAAAQAADAGGAPPSAVQFGGARGRSRRRGQLPPPTPAAPDAGAQPAPLDTGTPFVPPPAALGATIADLFQPSCAMCASTCSQLSTAFCCSRGCVSRCPYTMHSAGCALPADDDWRHAPMAAECALATPCAGGARPASSDDAQAGARDGGWASGVLGGIGLPLSSADCTVDQSPSAVHSSRALVTLLDAMCASSVDAAAGWRGVAGLSHSARVEDACARARDEDGPAGGCALKQRVDFVLCATSGARFGLCCNQLAHDGAARCVRPLASRVQLGLLAAAIALGGIAVLFAVFFGRIALCWGRALLNPRQRPLALAACAVCCGCLIVRRLARCARARCPACVECRCCDGTDGTRDYAKAGAPRARWPWQARRRAGGSTVAASDSTALRRLSASLSAADATHEVARPRAGEGVALLLVCGAFAACSLVFWHMRYDLTGPPSGASRCAQSCAQALGAEACDARAVSSAAPLCLSAQYLLDGGGGGGRHGGGRRGGGGTRLSEWSCVCEFAPFFRCHVTNSTWAEPAAAAARVARRGAERTSTLATGVCVIDRAHVAWGGAVALGALAASIALLVLGCQIAAHACCERRPMREPGFDELRPPRVHRRGLNPMHAPSAAATAGGASAVRCPVSADPTLALRPRPCDAEWACANAAGKLLNVLLLPLLLPWNALSIYLLPCALAYARRCTELLCTPCRAAWPESALFRFADADFPPNARSLGDDRPGASWALASELALFAPKHARADKNARARRERPCLFNRGPDASDVDQGSLGDCWLMSAFACAAEVDGLIQSLFVTREFSARGKYVVRLYDGNAARWTHVTIDEWVPAQGRKPAYAQPAGNELWVMLLEKAFAKHVGSYAKLHGGRTMWALHAITGDHCFAVYRQQDGSWQPNGVRYRGSAQDRTRIVETRTESAYTADELFERVLQYFRKGGIIAAGKFNSAGTEVQDDAAGVVSGHAYSVLAVDRLTSFPSGRTFRLVKMRNPWGTFAWRGAWADSSKEWAAYPDLRERLFPLGSAGAGELGHDGLADAGTFFMSWDDFVLTWDHLEICDRSTGVRDLALDLNEEDGCIGPTIGCMLGCSWYWFCCRGVAALSCKHASQQGPDELEGAVASCLRGIPHCCSSYSNACMRTCCHRAAA</sequence>
<evidence type="ECO:0000256" key="6">
    <source>
        <dbReference type="PROSITE-ProRule" id="PRU00239"/>
    </source>
</evidence>
<dbReference type="InterPro" id="IPR000169">
    <property type="entry name" value="Pept_cys_AS"/>
</dbReference>
<evidence type="ECO:0000256" key="2">
    <source>
        <dbReference type="ARBA" id="ARBA00022670"/>
    </source>
</evidence>
<gene>
    <name evidence="10" type="ORF">KFE25_010051</name>
</gene>
<dbReference type="InterPro" id="IPR001300">
    <property type="entry name" value="Peptidase_C2_calpain_cat"/>
</dbReference>
<evidence type="ECO:0000259" key="9">
    <source>
        <dbReference type="PROSITE" id="PS50203"/>
    </source>
</evidence>
<feature type="active site" evidence="5 6">
    <location>
        <position position="1097"/>
    </location>
</feature>
<dbReference type="InterPro" id="IPR022684">
    <property type="entry name" value="Calpain_cysteine_protease"/>
</dbReference>
<dbReference type="OrthoDB" id="424753at2759"/>
<evidence type="ECO:0000256" key="7">
    <source>
        <dbReference type="SAM" id="MobiDB-lite"/>
    </source>
</evidence>
<dbReference type="SMART" id="SM00230">
    <property type="entry name" value="CysPc"/>
    <property type="match status" value="1"/>
</dbReference>
<evidence type="ECO:0000256" key="5">
    <source>
        <dbReference type="PIRSR" id="PIRSR622684-1"/>
    </source>
</evidence>
<comment type="caution">
    <text evidence="10">The sequence shown here is derived from an EMBL/GenBank/DDBJ whole genome shotgun (WGS) entry which is preliminary data.</text>
</comment>